<accession>A0A086Y6Y6</accession>
<dbReference type="AlphaFoldDB" id="A0A086Y6Y6"/>
<dbReference type="eggNOG" id="COG0251">
    <property type="taxonomic scope" value="Bacteria"/>
</dbReference>
<dbReference type="OrthoDB" id="9806350at2"/>
<dbReference type="CDD" id="cd02199">
    <property type="entry name" value="YjgF_YER057c_UK114_like_1"/>
    <property type="match status" value="1"/>
</dbReference>
<dbReference type="InterPro" id="IPR035959">
    <property type="entry name" value="RutC-like_sf"/>
</dbReference>
<dbReference type="Gene3D" id="3.30.1330.40">
    <property type="entry name" value="RutC-like"/>
    <property type="match status" value="1"/>
</dbReference>
<dbReference type="PANTHER" id="PTHR43760:SF1">
    <property type="entry name" value="ENDORIBONUCLEASE L-PSP_CHORISMATE MUTASE-LIKE DOMAIN-CONTAINING PROTEIN"/>
    <property type="match status" value="1"/>
</dbReference>
<comment type="caution">
    <text evidence="2">The sequence shown here is derived from an EMBL/GenBank/DDBJ whole genome shotgun (WGS) entry which is preliminary data.</text>
</comment>
<dbReference type="InterPro" id="IPR013813">
    <property type="entry name" value="Endoribo_LPSP/chorism_mut-like"/>
</dbReference>
<dbReference type="Pfam" id="PF14588">
    <property type="entry name" value="YjgF_endoribonc"/>
    <property type="match status" value="1"/>
</dbReference>
<protein>
    <submittedName>
        <fullName evidence="2">Endoribonuclease L-PSP</fullName>
    </submittedName>
</protein>
<evidence type="ECO:0000259" key="1">
    <source>
        <dbReference type="Pfam" id="PF14588"/>
    </source>
</evidence>
<feature type="domain" description="Endoribonuclease L-PSP/chorismate mutase-like" evidence="1">
    <location>
        <begin position="6"/>
        <end position="141"/>
    </location>
</feature>
<proteinExistence type="predicted"/>
<dbReference type="STRING" id="195105.CN97_15005"/>
<dbReference type="PANTHER" id="PTHR43760">
    <property type="entry name" value="ENDORIBONUCLEASE-RELATED"/>
    <property type="match status" value="1"/>
</dbReference>
<name>A0A086Y6Y6_9RHOB</name>
<evidence type="ECO:0000313" key="3">
    <source>
        <dbReference type="Proteomes" id="UP000028826"/>
    </source>
</evidence>
<evidence type="ECO:0000313" key="2">
    <source>
        <dbReference type="EMBL" id="KFI30036.1"/>
    </source>
</evidence>
<dbReference type="EMBL" id="JGYG01000004">
    <property type="protein sequence ID" value="KFI30036.1"/>
    <property type="molecule type" value="Genomic_DNA"/>
</dbReference>
<gene>
    <name evidence="2" type="ORF">CN97_15005</name>
</gene>
<keyword evidence="3" id="KW-1185">Reference proteome</keyword>
<reference evidence="2 3" key="1">
    <citation type="submission" date="2014-03" db="EMBL/GenBank/DDBJ databases">
        <title>Genome of Haematobacter massiliensis CCUG 47968.</title>
        <authorList>
            <person name="Wang D."/>
            <person name="Wang G."/>
        </authorList>
    </citation>
    <scope>NUCLEOTIDE SEQUENCE [LARGE SCALE GENOMIC DNA]</scope>
    <source>
        <strain evidence="2 3">CCUG 47968</strain>
    </source>
</reference>
<dbReference type="SUPFAM" id="SSF55298">
    <property type="entry name" value="YjgF-like"/>
    <property type="match status" value="1"/>
</dbReference>
<organism evidence="2 3">
    <name type="scientific">Haematobacter massiliensis</name>
    <dbReference type="NCBI Taxonomy" id="195105"/>
    <lineage>
        <taxon>Bacteria</taxon>
        <taxon>Pseudomonadati</taxon>
        <taxon>Pseudomonadota</taxon>
        <taxon>Alphaproteobacteria</taxon>
        <taxon>Rhodobacterales</taxon>
        <taxon>Paracoccaceae</taxon>
        <taxon>Haematobacter</taxon>
    </lineage>
</organism>
<dbReference type="Proteomes" id="UP000028826">
    <property type="component" value="Unassembled WGS sequence"/>
</dbReference>
<dbReference type="RefSeq" id="WP_035709974.1">
    <property type="nucleotide sequence ID" value="NZ_CAMIFG010000029.1"/>
</dbReference>
<sequence length="159" mass="16635">MPVADRLADLGITLPPVSSPKYAYRPFKRAGDLVFLSGAVPRLPDGSFLVGQVGTDVSTEQGAAAARLCGLHLLAVAQEITGSLDDIEFLKITGMVNAEPGFGEQAQVMEGCSRLLVEVLGERGSHARSAVGMGSLPLNVSVEVEAIIQVRPDPAEPRG</sequence>